<evidence type="ECO:0000313" key="2">
    <source>
        <dbReference type="Proteomes" id="UP001059912"/>
    </source>
</evidence>
<dbReference type="RefSeq" id="WP_255900767.1">
    <property type="nucleotide sequence ID" value="NZ_CP050470.1"/>
</dbReference>
<keyword evidence="2" id="KW-1185">Reference proteome</keyword>
<accession>A0ABY5IAU0</accession>
<sequence>MTKKENKPSEHKTKTLHYRYASIDNYDGVYTLSELLKQAFSKLGLVKDRYQEVHEDPYDDETDDTRKVKLFVNNFVPMFDIQFGDLMRYADGTNKSIVTIDNSARYLKLEMIAPTASVDGKRREFLDSILYFGAFKNHVAIIQSAILKTSELERHLNWLLKKAEVLPQESFVFLTRKIPETQQKKLDKANTKVLKFGAPLVTEVESDNGEIMVIQAPSSEPVTVESVDTKNFKYSPSGIGLNWLLSAFGDMKQLEKFGLTKELLSQDALQGSDLKVSLEVSYKRKASKQSQTILNQVSRAFRHTHPDEISVQYDKVGKLNGRELSLEKKLSVKYVDGVIDAQDLYPKIREWLKEQIDVDELVAE</sequence>
<evidence type="ECO:0000313" key="1">
    <source>
        <dbReference type="EMBL" id="UTZ30861.1"/>
    </source>
</evidence>
<reference evidence="1" key="1">
    <citation type="submission" date="2020-03" db="EMBL/GenBank/DDBJ databases">
        <title>Five strains of Vibrio campbellii isolated from Mariana Trench.</title>
        <authorList>
            <person name="Liang J."/>
            <person name="Zhang X.-H."/>
        </authorList>
    </citation>
    <scope>NUCLEOTIDE SEQUENCE</scope>
    <source>
        <strain evidence="1">LJC013</strain>
    </source>
</reference>
<proteinExistence type="predicted"/>
<name>A0ABY5IAU0_9VIBR</name>
<protein>
    <submittedName>
        <fullName evidence="1">Uncharacterized protein</fullName>
    </submittedName>
</protein>
<organism evidence="1 2">
    <name type="scientific">Vibrio campbellii</name>
    <dbReference type="NCBI Taxonomy" id="680"/>
    <lineage>
        <taxon>Bacteria</taxon>
        <taxon>Pseudomonadati</taxon>
        <taxon>Pseudomonadota</taxon>
        <taxon>Gammaproteobacteria</taxon>
        <taxon>Vibrionales</taxon>
        <taxon>Vibrionaceae</taxon>
        <taxon>Vibrio</taxon>
    </lineage>
</organism>
<gene>
    <name evidence="1" type="ORF">HB762_05345</name>
</gene>
<dbReference type="Proteomes" id="UP001059912">
    <property type="component" value="Chromosome 1"/>
</dbReference>
<dbReference type="EMBL" id="CP050470">
    <property type="protein sequence ID" value="UTZ30861.1"/>
    <property type="molecule type" value="Genomic_DNA"/>
</dbReference>